<evidence type="ECO:0000313" key="3">
    <source>
        <dbReference type="EMBL" id="SDG99272.1"/>
    </source>
</evidence>
<keyword evidence="1" id="KW-0812">Transmembrane</keyword>
<dbReference type="EMBL" id="FNCP01000008">
    <property type="protein sequence ID" value="SDG99272.1"/>
    <property type="molecule type" value="Genomic_DNA"/>
</dbReference>
<organism evidence="3 4">
    <name type="scientific">Desulfosporosinus hippei DSM 8344</name>
    <dbReference type="NCBI Taxonomy" id="1121419"/>
    <lineage>
        <taxon>Bacteria</taxon>
        <taxon>Bacillati</taxon>
        <taxon>Bacillota</taxon>
        <taxon>Clostridia</taxon>
        <taxon>Eubacteriales</taxon>
        <taxon>Desulfitobacteriaceae</taxon>
        <taxon>Desulfosporosinus</taxon>
    </lineage>
</organism>
<evidence type="ECO:0000259" key="2">
    <source>
        <dbReference type="Pfam" id="PF07853"/>
    </source>
</evidence>
<evidence type="ECO:0000256" key="1">
    <source>
        <dbReference type="SAM" id="Phobius"/>
    </source>
</evidence>
<dbReference type="InterPro" id="IPR025962">
    <property type="entry name" value="SdpI/YhfL"/>
</dbReference>
<dbReference type="PIRSF" id="PIRSF038959">
    <property type="entry name" value="SdpI"/>
    <property type="match status" value="1"/>
</dbReference>
<protein>
    <submittedName>
        <fullName evidence="3">Uncharacterized membrane protein</fullName>
    </submittedName>
</protein>
<keyword evidence="1" id="KW-0472">Membrane</keyword>
<proteinExistence type="predicted"/>
<dbReference type="RefSeq" id="WP_092332528.1">
    <property type="nucleotide sequence ID" value="NZ_FNCP01000008.1"/>
</dbReference>
<keyword evidence="1" id="KW-1133">Transmembrane helix</keyword>
<dbReference type="AlphaFoldDB" id="A0A1G7YRR7"/>
<gene>
    <name evidence="3" type="ORF">SAMN05443529_108139</name>
</gene>
<dbReference type="InterPro" id="IPR012867">
    <property type="entry name" value="DUF1648"/>
</dbReference>
<sequence length="217" mass="25050">MKNEKVMMRLMWAMALIPLVITAFIFNNLPAEIPMHWNIQGEIDAWYPKFPWAFMAPLIGIAVTFLVAILPKIDPKKANYDRFKDQYLLIRFMLVAFFAVLQFVTMSISLGATFIKVDMIIKLMVGILFIVLGNLMPKFKQNYFMGIKTPWTLDNEVVWAKTHRHGGFVWFIAGLIMTVLAFFPGSGSAFVYFAVIFVSALEPILYSWVQHRKQKLK</sequence>
<feature type="transmembrane region" description="Helical" evidence="1">
    <location>
        <begin position="119"/>
        <end position="136"/>
    </location>
</feature>
<accession>A0A1G7YRR7</accession>
<feature type="transmembrane region" description="Helical" evidence="1">
    <location>
        <begin position="167"/>
        <end position="183"/>
    </location>
</feature>
<dbReference type="Pfam" id="PF13630">
    <property type="entry name" value="SdpI"/>
    <property type="match status" value="1"/>
</dbReference>
<dbReference type="Pfam" id="PF07853">
    <property type="entry name" value="DUF1648"/>
    <property type="match status" value="1"/>
</dbReference>
<dbReference type="InterPro" id="IPR026272">
    <property type="entry name" value="SdpI"/>
</dbReference>
<feature type="transmembrane region" description="Helical" evidence="1">
    <location>
        <begin position="92"/>
        <end position="113"/>
    </location>
</feature>
<dbReference type="Proteomes" id="UP000198656">
    <property type="component" value="Unassembled WGS sequence"/>
</dbReference>
<feature type="transmembrane region" description="Helical" evidence="1">
    <location>
        <begin position="50"/>
        <end position="71"/>
    </location>
</feature>
<dbReference type="GO" id="GO:0009636">
    <property type="term" value="P:response to toxic substance"/>
    <property type="evidence" value="ECO:0007669"/>
    <property type="project" value="TreeGrafter"/>
</dbReference>
<feature type="transmembrane region" description="Helical" evidence="1">
    <location>
        <begin position="189"/>
        <end position="209"/>
    </location>
</feature>
<dbReference type="PANTHER" id="PTHR37810">
    <property type="entry name" value="IMMUNITY PROTEIN SDPI"/>
    <property type="match status" value="1"/>
</dbReference>
<dbReference type="PANTHER" id="PTHR37810:SF5">
    <property type="entry name" value="IMMUNITY PROTEIN SDPI"/>
    <property type="match status" value="1"/>
</dbReference>
<name>A0A1G7YRR7_9FIRM</name>
<keyword evidence="4" id="KW-1185">Reference proteome</keyword>
<dbReference type="STRING" id="1121419.SAMN05443529_108139"/>
<dbReference type="OrthoDB" id="9808690at2"/>
<evidence type="ECO:0000313" key="4">
    <source>
        <dbReference type="Proteomes" id="UP000198656"/>
    </source>
</evidence>
<feature type="domain" description="DUF1648" evidence="2">
    <location>
        <begin position="14"/>
        <end position="60"/>
    </location>
</feature>
<reference evidence="4" key="1">
    <citation type="submission" date="2016-10" db="EMBL/GenBank/DDBJ databases">
        <authorList>
            <person name="Varghese N."/>
            <person name="Submissions S."/>
        </authorList>
    </citation>
    <scope>NUCLEOTIDE SEQUENCE [LARGE SCALE GENOMIC DNA]</scope>
    <source>
        <strain evidence="4">DSM 8344</strain>
    </source>
</reference>